<feature type="binding site" evidence="12">
    <location>
        <position position="188"/>
    </location>
    <ligand>
        <name>Zn(2+)</name>
        <dbReference type="ChEBI" id="CHEBI:29105"/>
        <label>2</label>
    </ligand>
</feature>
<comment type="subunit">
    <text evidence="12">Homodimer.</text>
</comment>
<evidence type="ECO:0000256" key="5">
    <source>
        <dbReference type="ARBA" id="ARBA00022771"/>
    </source>
</evidence>
<dbReference type="CDD" id="cd06257">
    <property type="entry name" value="DnaJ"/>
    <property type="match status" value="1"/>
</dbReference>
<comment type="cofactor">
    <cofactor evidence="12">
        <name>Zn(2+)</name>
        <dbReference type="ChEBI" id="CHEBI:29105"/>
    </cofactor>
    <text evidence="12">Binds 2 Zn(2+) ions per monomer.</text>
</comment>
<dbReference type="SUPFAM" id="SSF46565">
    <property type="entry name" value="Chaperone J-domain"/>
    <property type="match status" value="1"/>
</dbReference>
<dbReference type="GO" id="GO:0042026">
    <property type="term" value="P:protein refolding"/>
    <property type="evidence" value="ECO:0007669"/>
    <property type="project" value="TreeGrafter"/>
</dbReference>
<gene>
    <name evidence="12 16" type="primary">dnaJ</name>
    <name evidence="16" type="ORF">H8E29_12825</name>
</gene>
<evidence type="ECO:0000256" key="13">
    <source>
        <dbReference type="PROSITE-ProRule" id="PRU00546"/>
    </source>
</evidence>
<dbReference type="PANTHER" id="PTHR43096:SF48">
    <property type="entry name" value="CHAPERONE PROTEIN DNAJ"/>
    <property type="match status" value="1"/>
</dbReference>
<comment type="caution">
    <text evidence="16">The sequence shown here is derived from an EMBL/GenBank/DDBJ whole genome shotgun (WGS) entry which is preliminary data.</text>
</comment>
<dbReference type="GO" id="GO:0005524">
    <property type="term" value="F:ATP binding"/>
    <property type="evidence" value="ECO:0007669"/>
    <property type="project" value="InterPro"/>
</dbReference>
<evidence type="ECO:0000256" key="11">
    <source>
        <dbReference type="ARBA" id="ARBA00067609"/>
    </source>
</evidence>
<feature type="repeat" description="CXXCXGXG motif" evidence="12">
    <location>
        <begin position="188"/>
        <end position="195"/>
    </location>
</feature>
<keyword evidence="3 12" id="KW-0479">Metal-binding</keyword>
<protein>
    <recommendedName>
        <fullName evidence="11 12">Chaperone protein DnaJ</fullName>
    </recommendedName>
</protein>
<dbReference type="SUPFAM" id="SSF57938">
    <property type="entry name" value="DnaJ/Hsp40 cysteine-rich domain"/>
    <property type="match status" value="1"/>
</dbReference>
<evidence type="ECO:0000259" key="14">
    <source>
        <dbReference type="PROSITE" id="PS50076"/>
    </source>
</evidence>
<dbReference type="Gene3D" id="2.10.230.10">
    <property type="entry name" value="Heat shock protein DnaJ, cysteine-rich domain"/>
    <property type="match status" value="1"/>
</dbReference>
<keyword evidence="6 12" id="KW-0862">Zinc</keyword>
<dbReference type="InterPro" id="IPR036869">
    <property type="entry name" value="J_dom_sf"/>
</dbReference>
<dbReference type="NCBIfam" id="NF008035">
    <property type="entry name" value="PRK10767.1"/>
    <property type="match status" value="1"/>
</dbReference>
<dbReference type="FunFam" id="2.60.260.20:FF:000005">
    <property type="entry name" value="Chaperone protein dnaJ 1, mitochondrial"/>
    <property type="match status" value="1"/>
</dbReference>
<evidence type="ECO:0000256" key="9">
    <source>
        <dbReference type="ARBA" id="ARBA00053423"/>
    </source>
</evidence>
<dbReference type="PROSITE" id="PS51188">
    <property type="entry name" value="ZF_CR"/>
    <property type="match status" value="1"/>
</dbReference>
<feature type="binding site" evidence="12">
    <location>
        <position position="191"/>
    </location>
    <ligand>
        <name>Zn(2+)</name>
        <dbReference type="ChEBI" id="CHEBI:29105"/>
        <label>2</label>
    </ligand>
</feature>
<dbReference type="CDD" id="cd10747">
    <property type="entry name" value="DnaJ_C"/>
    <property type="match status" value="1"/>
</dbReference>
<dbReference type="Pfam" id="PF00684">
    <property type="entry name" value="DnaJ_CXXCXGXG"/>
    <property type="match status" value="1"/>
</dbReference>
<feature type="binding site" evidence="12">
    <location>
        <position position="145"/>
    </location>
    <ligand>
        <name>Zn(2+)</name>
        <dbReference type="ChEBI" id="CHEBI:29105"/>
        <label>1</label>
    </ligand>
</feature>
<keyword evidence="4 12" id="KW-0677">Repeat</keyword>
<dbReference type="InterPro" id="IPR001623">
    <property type="entry name" value="DnaJ_domain"/>
</dbReference>
<dbReference type="InterPro" id="IPR012724">
    <property type="entry name" value="DnaJ"/>
</dbReference>
<feature type="binding site" evidence="12">
    <location>
        <position position="165"/>
    </location>
    <ligand>
        <name>Zn(2+)</name>
        <dbReference type="ChEBI" id="CHEBI:29105"/>
        <label>2</label>
    </ligand>
</feature>
<feature type="binding site" evidence="12">
    <location>
        <position position="148"/>
    </location>
    <ligand>
        <name>Zn(2+)</name>
        <dbReference type="ChEBI" id="CHEBI:29105"/>
        <label>1</label>
    </ligand>
</feature>
<evidence type="ECO:0000256" key="1">
    <source>
        <dbReference type="ARBA" id="ARBA00022490"/>
    </source>
</evidence>
<comment type="subcellular location">
    <subcellularLocation>
        <location evidence="12">Cytoplasm</location>
    </subcellularLocation>
</comment>
<name>A0A8J6NQ51_9CHLR</name>
<evidence type="ECO:0000259" key="15">
    <source>
        <dbReference type="PROSITE" id="PS51188"/>
    </source>
</evidence>
<evidence type="ECO:0000313" key="16">
    <source>
        <dbReference type="EMBL" id="MBC8336144.1"/>
    </source>
</evidence>
<comment type="similarity">
    <text evidence="10 12">Belongs to the DnaJ family.</text>
</comment>
<keyword evidence="7 12" id="KW-0346">Stress response</keyword>
<dbReference type="SUPFAM" id="SSF49493">
    <property type="entry name" value="HSP40/DnaJ peptide-binding domain"/>
    <property type="match status" value="2"/>
</dbReference>
<evidence type="ECO:0000256" key="12">
    <source>
        <dbReference type="HAMAP-Rule" id="MF_01152"/>
    </source>
</evidence>
<comment type="domain">
    <text evidence="12">The J domain is necessary and sufficient to stimulate DnaK ATPase activity. Zinc center 1 plays an important role in the autonomous, DnaK-independent chaperone activity of DnaJ. Zinc center 2 is essential for interaction with DnaK and for DnaJ activity.</text>
</comment>
<feature type="binding site" evidence="12">
    <location>
        <position position="202"/>
    </location>
    <ligand>
        <name>Zn(2+)</name>
        <dbReference type="ChEBI" id="CHEBI:29105"/>
        <label>1</label>
    </ligand>
</feature>
<dbReference type="Proteomes" id="UP000614469">
    <property type="component" value="Unassembled WGS sequence"/>
</dbReference>
<keyword evidence="5 12" id="KW-0863">Zinc-finger</keyword>
<feature type="domain" description="CR-type" evidence="15">
    <location>
        <begin position="132"/>
        <end position="214"/>
    </location>
</feature>
<dbReference type="GO" id="GO:0005737">
    <property type="term" value="C:cytoplasm"/>
    <property type="evidence" value="ECO:0007669"/>
    <property type="project" value="UniProtKB-SubCell"/>
</dbReference>
<dbReference type="AlphaFoldDB" id="A0A8J6NQ51"/>
<evidence type="ECO:0000256" key="8">
    <source>
        <dbReference type="ARBA" id="ARBA00023186"/>
    </source>
</evidence>
<dbReference type="PROSITE" id="PS50076">
    <property type="entry name" value="DNAJ_2"/>
    <property type="match status" value="1"/>
</dbReference>
<dbReference type="PRINTS" id="PR00625">
    <property type="entry name" value="JDOMAIN"/>
</dbReference>
<dbReference type="SMART" id="SM00271">
    <property type="entry name" value="DnaJ"/>
    <property type="match status" value="1"/>
</dbReference>
<evidence type="ECO:0000256" key="7">
    <source>
        <dbReference type="ARBA" id="ARBA00023016"/>
    </source>
</evidence>
<evidence type="ECO:0000256" key="3">
    <source>
        <dbReference type="ARBA" id="ARBA00022723"/>
    </source>
</evidence>
<evidence type="ECO:0000256" key="6">
    <source>
        <dbReference type="ARBA" id="ARBA00022833"/>
    </source>
</evidence>
<evidence type="ECO:0000256" key="4">
    <source>
        <dbReference type="ARBA" id="ARBA00022737"/>
    </source>
</evidence>
<dbReference type="GO" id="GO:0031072">
    <property type="term" value="F:heat shock protein binding"/>
    <property type="evidence" value="ECO:0007669"/>
    <property type="project" value="InterPro"/>
</dbReference>
<dbReference type="FunFam" id="1.10.287.110:FF:000034">
    <property type="entry name" value="Chaperone protein DnaJ"/>
    <property type="match status" value="1"/>
</dbReference>
<feature type="binding site" evidence="12">
    <location>
        <position position="162"/>
    </location>
    <ligand>
        <name>Zn(2+)</name>
        <dbReference type="ChEBI" id="CHEBI:29105"/>
        <label>2</label>
    </ligand>
</feature>
<dbReference type="GO" id="GO:0008270">
    <property type="term" value="F:zinc ion binding"/>
    <property type="evidence" value="ECO:0007669"/>
    <property type="project" value="UniProtKB-UniRule"/>
</dbReference>
<comment type="function">
    <text evidence="9 12">Participates actively in the response to hyperosmotic and heat shock by preventing the aggregation of stress-denatured proteins and by disaggregating proteins, also in an autonomous, DnaK-independent fashion. Unfolded proteins bind initially to DnaJ; upon interaction with the DnaJ-bound protein, DnaK hydrolyzes its bound ATP, resulting in the formation of a stable complex. GrpE releases ADP from DnaK; ATP binding to DnaK triggers the release of the substrate protein, thus completing the reaction cycle. Several rounds of ATP-dependent interactions between DnaJ, DnaK and GrpE are required for fully efficient folding. Also involved, together with DnaK and GrpE, in the DNA replication of plasmids through activation of initiation proteins.</text>
</comment>
<feature type="repeat" description="CXXCXGXG motif" evidence="12">
    <location>
        <begin position="202"/>
        <end position="209"/>
    </location>
</feature>
<feature type="zinc finger region" description="CR-type" evidence="13">
    <location>
        <begin position="132"/>
        <end position="214"/>
    </location>
</feature>
<keyword evidence="1 12" id="KW-0963">Cytoplasm</keyword>
<dbReference type="PANTHER" id="PTHR43096">
    <property type="entry name" value="DNAJ HOMOLOG 1, MITOCHONDRIAL-RELATED"/>
    <property type="match status" value="1"/>
</dbReference>
<evidence type="ECO:0000256" key="10">
    <source>
        <dbReference type="ARBA" id="ARBA00061004"/>
    </source>
</evidence>
<accession>A0A8J6NQ51</accession>
<dbReference type="Pfam" id="PF00226">
    <property type="entry name" value="DnaJ"/>
    <property type="match status" value="1"/>
</dbReference>
<feature type="repeat" description="CXXCXGXG motif" evidence="12">
    <location>
        <begin position="162"/>
        <end position="169"/>
    </location>
</feature>
<keyword evidence="2 12" id="KW-0235">DNA replication</keyword>
<feature type="domain" description="J" evidence="14">
    <location>
        <begin position="5"/>
        <end position="69"/>
    </location>
</feature>
<dbReference type="InterPro" id="IPR008971">
    <property type="entry name" value="HSP40/DnaJ_pept-bd"/>
</dbReference>
<evidence type="ECO:0000313" key="17">
    <source>
        <dbReference type="Proteomes" id="UP000614469"/>
    </source>
</evidence>
<dbReference type="GO" id="GO:0009408">
    <property type="term" value="P:response to heat"/>
    <property type="evidence" value="ECO:0007669"/>
    <property type="project" value="InterPro"/>
</dbReference>
<organism evidence="16 17">
    <name type="scientific">Candidatus Desulfolinea nitratireducens</name>
    <dbReference type="NCBI Taxonomy" id="2841698"/>
    <lineage>
        <taxon>Bacteria</taxon>
        <taxon>Bacillati</taxon>
        <taxon>Chloroflexota</taxon>
        <taxon>Anaerolineae</taxon>
        <taxon>Anaerolineales</taxon>
        <taxon>Anaerolineales incertae sedis</taxon>
        <taxon>Candidatus Desulfolinea</taxon>
    </lineage>
</organism>
<feature type="repeat" description="CXXCXGXG motif" evidence="12">
    <location>
        <begin position="145"/>
        <end position="152"/>
    </location>
</feature>
<dbReference type="FunFam" id="2.10.230.10:FF:000002">
    <property type="entry name" value="Molecular chaperone DnaJ"/>
    <property type="match status" value="1"/>
</dbReference>
<dbReference type="GO" id="GO:0051082">
    <property type="term" value="F:unfolded protein binding"/>
    <property type="evidence" value="ECO:0007669"/>
    <property type="project" value="UniProtKB-UniRule"/>
</dbReference>
<dbReference type="Pfam" id="PF01556">
    <property type="entry name" value="DnaJ_C"/>
    <property type="match status" value="1"/>
</dbReference>
<dbReference type="EMBL" id="JACNJN010000143">
    <property type="protein sequence ID" value="MBC8336144.1"/>
    <property type="molecule type" value="Genomic_DNA"/>
</dbReference>
<feature type="binding site" evidence="12">
    <location>
        <position position="205"/>
    </location>
    <ligand>
        <name>Zn(2+)</name>
        <dbReference type="ChEBI" id="CHEBI:29105"/>
        <label>1</label>
    </ligand>
</feature>
<sequence>MSKRDYYEILGIQKNASADEIKSAFRRLARQYHPDVSKEAEAEEKFKEINEAYGILSDQQKRSQYDRFGHAGLGDAGGMNYDFTGDFSDLFEGLFGSFGFGGMGGSRSRNAPRRGRDLQKDITLDFDEAVFGVEKEIEFTRDEVCSTCNGDGAEPGTAINTCATCKGQGEVRQVRQTILGQVVQTAACPHCNGRGKSIETLCRTCRGIGLERKAITKKVKIPAGVEKGTQIRLGGEGQPGVNGGPRGNLYMVLNVKPHKFFQRRDDDILLNLDINIAQAVMGAEIEVPTVDGSEKFNIPAGTQPGKVFKLRARGVPHLQRSGRGDQKIIINVNIPNKLSSEQREIFEQLAGTLDTEIKPQERGFMDWVNEVFGG</sequence>
<proteinExistence type="inferred from homology"/>
<reference evidence="16 17" key="1">
    <citation type="submission" date="2020-08" db="EMBL/GenBank/DDBJ databases">
        <title>Bridging the membrane lipid divide: bacteria of the FCB group superphylum have the potential to synthesize archaeal ether lipids.</title>
        <authorList>
            <person name="Villanueva L."/>
            <person name="Von Meijenfeldt F.A.B."/>
            <person name="Westbye A.B."/>
            <person name="Yadav S."/>
            <person name="Hopmans E.C."/>
            <person name="Dutilh B.E."/>
            <person name="Sinninghe Damste J.S."/>
        </authorList>
    </citation>
    <scope>NUCLEOTIDE SEQUENCE [LARGE SCALE GENOMIC DNA]</scope>
    <source>
        <strain evidence="16">NIOZ-UU36</strain>
    </source>
</reference>
<dbReference type="Gene3D" id="2.60.260.20">
    <property type="entry name" value="Urease metallochaperone UreE, N-terminal domain"/>
    <property type="match status" value="2"/>
</dbReference>
<keyword evidence="8 12" id="KW-0143">Chaperone</keyword>
<dbReference type="InterPro" id="IPR001305">
    <property type="entry name" value="HSP_DnaJ_Cys-rich_dom"/>
</dbReference>
<dbReference type="InterPro" id="IPR036410">
    <property type="entry name" value="HSP_DnaJ_Cys-rich_dom_sf"/>
</dbReference>
<evidence type="ECO:0000256" key="2">
    <source>
        <dbReference type="ARBA" id="ARBA00022705"/>
    </source>
</evidence>
<dbReference type="InterPro" id="IPR002939">
    <property type="entry name" value="DnaJ_C"/>
</dbReference>
<dbReference type="Gene3D" id="1.10.287.110">
    <property type="entry name" value="DnaJ domain"/>
    <property type="match status" value="1"/>
</dbReference>
<dbReference type="GO" id="GO:0006260">
    <property type="term" value="P:DNA replication"/>
    <property type="evidence" value="ECO:0007669"/>
    <property type="project" value="UniProtKB-KW"/>
</dbReference>
<dbReference type="NCBIfam" id="TIGR02349">
    <property type="entry name" value="DnaJ_bact"/>
    <property type="match status" value="1"/>
</dbReference>
<dbReference type="HAMAP" id="MF_01152">
    <property type="entry name" value="DnaJ"/>
    <property type="match status" value="1"/>
</dbReference>